<dbReference type="InterPro" id="IPR035969">
    <property type="entry name" value="Rab-GAP_TBC_sf"/>
</dbReference>
<name>A0AAD6IZ04_DREDA</name>
<dbReference type="EMBL" id="JAQGDS010000005">
    <property type="protein sequence ID" value="KAJ6260569.1"/>
    <property type="molecule type" value="Genomic_DNA"/>
</dbReference>
<protein>
    <recommendedName>
        <fullName evidence="2">Rab-GAP TBC domain-containing protein</fullName>
    </recommendedName>
</protein>
<dbReference type="AlphaFoldDB" id="A0AAD6IZ04"/>
<keyword evidence="4" id="KW-1185">Reference proteome</keyword>
<dbReference type="PROSITE" id="PS50086">
    <property type="entry name" value="TBC_RABGAP"/>
    <property type="match status" value="1"/>
</dbReference>
<dbReference type="FunFam" id="1.10.472.80:FF:000001">
    <property type="entry name" value="TBC1 domain family member 22B"/>
    <property type="match status" value="1"/>
</dbReference>
<evidence type="ECO:0000313" key="4">
    <source>
        <dbReference type="Proteomes" id="UP001221413"/>
    </source>
</evidence>
<gene>
    <name evidence="3" type="ORF">Dda_4795</name>
</gene>
<organism evidence="3 4">
    <name type="scientific">Drechslerella dactyloides</name>
    <name type="common">Nematode-trapping fungus</name>
    <name type="synonym">Arthrobotrys dactyloides</name>
    <dbReference type="NCBI Taxonomy" id="74499"/>
    <lineage>
        <taxon>Eukaryota</taxon>
        <taxon>Fungi</taxon>
        <taxon>Dikarya</taxon>
        <taxon>Ascomycota</taxon>
        <taxon>Pezizomycotina</taxon>
        <taxon>Orbiliomycetes</taxon>
        <taxon>Orbiliales</taxon>
        <taxon>Orbiliaceae</taxon>
        <taxon>Drechslerella</taxon>
    </lineage>
</organism>
<dbReference type="SUPFAM" id="SSF47923">
    <property type="entry name" value="Ypt/Rab-GAP domain of gyp1p"/>
    <property type="match status" value="2"/>
</dbReference>
<dbReference type="FunFam" id="1.10.8.270:FF:000037">
    <property type="entry name" value="TBC1 domain family member 22A"/>
    <property type="match status" value="1"/>
</dbReference>
<proteinExistence type="predicted"/>
<dbReference type="InterPro" id="IPR000195">
    <property type="entry name" value="Rab-GAP-TBC_dom"/>
</dbReference>
<dbReference type="Gene3D" id="1.10.472.80">
    <property type="entry name" value="Ypt/Rab-GAP domain of gyp1p, domain 3"/>
    <property type="match status" value="1"/>
</dbReference>
<dbReference type="Gene3D" id="1.10.10.750">
    <property type="entry name" value="Ypt/Rab-GAP domain of gyp1p, domain 1"/>
    <property type="match status" value="1"/>
</dbReference>
<dbReference type="PANTHER" id="PTHR22957:SF26">
    <property type="entry name" value="LD44506P"/>
    <property type="match status" value="1"/>
</dbReference>
<feature type="region of interest" description="Disordered" evidence="1">
    <location>
        <begin position="1"/>
        <end position="37"/>
    </location>
</feature>
<feature type="compositionally biased region" description="Acidic residues" evidence="1">
    <location>
        <begin position="10"/>
        <end position="25"/>
    </location>
</feature>
<dbReference type="GO" id="GO:0005794">
    <property type="term" value="C:Golgi apparatus"/>
    <property type="evidence" value="ECO:0007669"/>
    <property type="project" value="TreeGrafter"/>
</dbReference>
<reference evidence="3" key="1">
    <citation type="submission" date="2023-01" db="EMBL/GenBank/DDBJ databases">
        <title>The chitinases involved in constricting ring structure development in the nematode-trapping fungus Drechslerella dactyloides.</title>
        <authorList>
            <person name="Wang R."/>
            <person name="Zhang L."/>
            <person name="Tang P."/>
            <person name="Li S."/>
            <person name="Liang L."/>
        </authorList>
    </citation>
    <scope>NUCLEOTIDE SEQUENCE</scope>
    <source>
        <strain evidence="3">YMF1.00031</strain>
    </source>
</reference>
<dbReference type="Gene3D" id="1.10.8.270">
    <property type="entry name" value="putative rabgap domain of human tbc1 domain family member 14 like domains"/>
    <property type="match status" value="1"/>
</dbReference>
<comment type="caution">
    <text evidence="3">The sequence shown here is derived from an EMBL/GenBank/DDBJ whole genome shotgun (WGS) entry which is preliminary data.</text>
</comment>
<sequence>MRYSCLHRDDDDDDDDEDEDEEDDSAVSVPDEMTTERTNVIRAILKGRLPRKNVGRKQEGSVGSRSGTDILSSEMIQVGMYSSFTPLSRRITHLPRPPPANSNPVLLKLLLARPFASVEYVYASPRWLVQVDLPSRPRYHNRNADSMASRTPEATKVVGASYSFADMLNFENTPSRPRTPTSSKHKATPSGGGSHSPTTAAASYSAFMSQTDDDWGLDLDDTVPKENPLVTGGLGSIASMAGVTSIEGRPSGTKGSKGAGGGYEYPIAKKRSKGLKPQFEGLVRDPGNSLHMIYHPPINTDVHSSAEIEAMNARISRINKFKTVLQSSTVDLTKLRSLAWGGIPDELRPMAWQLLLGYLPANSERRVATLERKRKEYLDSAKQAFSRGDAGMDQTIWHQISIDIPRTNPHIPLYGHKTTQRCLEKILYVWAIRHPASGYVQGINDLVTPFWQVFLSAYIEGDVETFDPGSLPSEVLDVVSADCFWCLTKLLDGIQDNYIHSQPGIQRQVSQLRDLVRRIDSGLAKHLNDVQVQFIQFSFRWMNCMLMREFSVKNVIRMWDTYMSEGNSGFSEFHLYVCAAFLVKWSAELKKMDFQEVMMFLQSLPTKEWGEKDIGLLLSEAFMWQSLFRNSSAHLRDDGTTVHNEELNL</sequence>
<accession>A0AAD6IZ04</accession>
<evidence type="ECO:0000313" key="3">
    <source>
        <dbReference type="EMBL" id="KAJ6260569.1"/>
    </source>
</evidence>
<feature type="region of interest" description="Disordered" evidence="1">
    <location>
        <begin position="170"/>
        <end position="200"/>
    </location>
</feature>
<dbReference type="Pfam" id="PF00566">
    <property type="entry name" value="RabGAP-TBC"/>
    <property type="match status" value="1"/>
</dbReference>
<dbReference type="Proteomes" id="UP001221413">
    <property type="component" value="Unassembled WGS sequence"/>
</dbReference>
<feature type="domain" description="Rab-GAP TBC" evidence="2">
    <location>
        <begin position="342"/>
        <end position="566"/>
    </location>
</feature>
<dbReference type="FunFam" id="1.10.10.750:FF:000007">
    <property type="entry name" value="TBC1 domain family member"/>
    <property type="match status" value="1"/>
</dbReference>
<dbReference type="PANTHER" id="PTHR22957">
    <property type="entry name" value="TBC1 DOMAIN FAMILY MEMBER GTPASE-ACTIVATING PROTEIN"/>
    <property type="match status" value="1"/>
</dbReference>
<feature type="compositionally biased region" description="Polar residues" evidence="1">
    <location>
        <begin position="170"/>
        <end position="182"/>
    </location>
</feature>
<evidence type="ECO:0000256" key="1">
    <source>
        <dbReference type="SAM" id="MobiDB-lite"/>
    </source>
</evidence>
<dbReference type="GO" id="GO:0005096">
    <property type="term" value="F:GTPase activator activity"/>
    <property type="evidence" value="ECO:0007669"/>
    <property type="project" value="TreeGrafter"/>
</dbReference>
<evidence type="ECO:0000259" key="2">
    <source>
        <dbReference type="PROSITE" id="PS50086"/>
    </source>
</evidence>
<dbReference type="SMART" id="SM00164">
    <property type="entry name" value="TBC"/>
    <property type="match status" value="1"/>
</dbReference>